<gene>
    <name evidence="3" type="ORF">GPM918_LOCUS42905</name>
    <name evidence="2" type="ORF">OVA965_LOCUS37727</name>
    <name evidence="5" type="ORF">SRO942_LOCUS44256</name>
    <name evidence="4" type="ORF">TMI583_LOCUS38840</name>
</gene>
<keyword evidence="6" id="KW-1185">Reference proteome</keyword>
<feature type="compositionally biased region" description="Polar residues" evidence="1">
    <location>
        <begin position="67"/>
        <end position="77"/>
    </location>
</feature>
<feature type="compositionally biased region" description="Basic and acidic residues" evidence="1">
    <location>
        <begin position="79"/>
        <end position="95"/>
    </location>
</feature>
<evidence type="ECO:0000256" key="1">
    <source>
        <dbReference type="SAM" id="MobiDB-lite"/>
    </source>
</evidence>
<dbReference type="AlphaFoldDB" id="A0A816BHF2"/>
<evidence type="ECO:0000313" key="6">
    <source>
        <dbReference type="Proteomes" id="UP000663829"/>
    </source>
</evidence>
<dbReference type="EMBL" id="CAJNOQ010037390">
    <property type="protein sequence ID" value="CAF1608261.1"/>
    <property type="molecule type" value="Genomic_DNA"/>
</dbReference>
<proteinExistence type="predicted"/>
<feature type="non-terminal residue" evidence="3">
    <location>
        <position position="246"/>
    </location>
</feature>
<evidence type="ECO:0000313" key="3">
    <source>
        <dbReference type="EMBL" id="CAF1608261.1"/>
    </source>
</evidence>
<dbReference type="EMBL" id="CAJOBC010104035">
    <property type="protein sequence ID" value="CAF4489491.1"/>
    <property type="molecule type" value="Genomic_DNA"/>
</dbReference>
<accession>A0A816BHF2</accession>
<organism evidence="3 6">
    <name type="scientific">Didymodactylos carnosus</name>
    <dbReference type="NCBI Taxonomy" id="1234261"/>
    <lineage>
        <taxon>Eukaryota</taxon>
        <taxon>Metazoa</taxon>
        <taxon>Spiralia</taxon>
        <taxon>Gnathifera</taxon>
        <taxon>Rotifera</taxon>
        <taxon>Eurotatoria</taxon>
        <taxon>Bdelloidea</taxon>
        <taxon>Philodinida</taxon>
        <taxon>Philodinidae</taxon>
        <taxon>Didymodactylos</taxon>
    </lineage>
</organism>
<feature type="compositionally biased region" description="Low complexity" evidence="1">
    <location>
        <begin position="172"/>
        <end position="189"/>
    </location>
</feature>
<sequence>TPKRPASDDGSLMIQNTPRRKLIKTNQKENGSQQLNDETEITGVESDEIESIADKTDEDHDEDSNEIPPSQKGSNKMMTRADEHDLEMKVDECSRDTQAINMNGDNEEEEQKMDIDIPTVEKISSSSQNSTKRRSSRHTKVLFSSTNDSHQPKVLSSEVSQQTPQRLRRTRSASTNTSSTINDNQSSNSTRRRKSCSASNIRTFDVIVKKTFSLSTNSSRMQSSTRKSNNDTPLRQKNEKVRNNIS</sequence>
<protein>
    <submittedName>
        <fullName evidence="3">Uncharacterized protein</fullName>
    </submittedName>
</protein>
<evidence type="ECO:0000313" key="5">
    <source>
        <dbReference type="EMBL" id="CAF4489491.1"/>
    </source>
</evidence>
<feature type="compositionally biased region" description="Polar residues" evidence="1">
    <location>
        <begin position="215"/>
        <end position="233"/>
    </location>
</feature>
<feature type="region of interest" description="Disordered" evidence="1">
    <location>
        <begin position="215"/>
        <end position="246"/>
    </location>
</feature>
<evidence type="ECO:0000313" key="4">
    <source>
        <dbReference type="EMBL" id="CAF4306688.1"/>
    </source>
</evidence>
<evidence type="ECO:0000313" key="2">
    <source>
        <dbReference type="EMBL" id="CAF1519652.1"/>
    </source>
</evidence>
<feature type="compositionally biased region" description="Basic residues" evidence="1">
    <location>
        <begin position="131"/>
        <end position="140"/>
    </location>
</feature>
<feature type="region of interest" description="Disordered" evidence="1">
    <location>
        <begin position="1"/>
        <end position="197"/>
    </location>
</feature>
<comment type="caution">
    <text evidence="3">The sequence shown here is derived from an EMBL/GenBank/DDBJ whole genome shotgun (WGS) entry which is preliminary data.</text>
</comment>
<dbReference type="EMBL" id="CAJNOK010036139">
    <property type="protein sequence ID" value="CAF1519652.1"/>
    <property type="molecule type" value="Genomic_DNA"/>
</dbReference>
<feature type="compositionally biased region" description="Basic and acidic residues" evidence="1">
    <location>
        <begin position="234"/>
        <end position="246"/>
    </location>
</feature>
<dbReference type="EMBL" id="CAJOBA010058274">
    <property type="protein sequence ID" value="CAF4306688.1"/>
    <property type="molecule type" value="Genomic_DNA"/>
</dbReference>
<dbReference type="Proteomes" id="UP000681722">
    <property type="component" value="Unassembled WGS sequence"/>
</dbReference>
<feature type="compositionally biased region" description="Polar residues" evidence="1">
    <location>
        <begin position="24"/>
        <end position="36"/>
    </location>
</feature>
<reference evidence="3" key="1">
    <citation type="submission" date="2021-02" db="EMBL/GenBank/DDBJ databases">
        <authorList>
            <person name="Nowell W R."/>
        </authorList>
    </citation>
    <scope>NUCLEOTIDE SEQUENCE</scope>
</reference>
<dbReference type="Proteomes" id="UP000677228">
    <property type="component" value="Unassembled WGS sequence"/>
</dbReference>
<dbReference type="Proteomes" id="UP000663829">
    <property type="component" value="Unassembled WGS sequence"/>
</dbReference>
<name>A0A816BHF2_9BILA</name>
<dbReference type="Proteomes" id="UP000682733">
    <property type="component" value="Unassembled WGS sequence"/>
</dbReference>
<feature type="compositionally biased region" description="Acidic residues" evidence="1">
    <location>
        <begin position="37"/>
        <end position="51"/>
    </location>
</feature>